<proteinExistence type="predicted"/>
<accession>A0A8J6NV45</accession>
<gene>
    <name evidence="1" type="ORF">H8E23_07510</name>
</gene>
<organism evidence="1 2">
    <name type="scientific">Candidatus Desulfatibia profunda</name>
    <dbReference type="NCBI Taxonomy" id="2841695"/>
    <lineage>
        <taxon>Bacteria</taxon>
        <taxon>Pseudomonadati</taxon>
        <taxon>Thermodesulfobacteriota</taxon>
        <taxon>Desulfobacteria</taxon>
        <taxon>Desulfobacterales</taxon>
        <taxon>Desulfobacterales incertae sedis</taxon>
        <taxon>Candidatus Desulfatibia</taxon>
    </lineage>
</organism>
<dbReference type="Proteomes" id="UP000603434">
    <property type="component" value="Unassembled WGS sequence"/>
</dbReference>
<evidence type="ECO:0000313" key="2">
    <source>
        <dbReference type="Proteomes" id="UP000603434"/>
    </source>
</evidence>
<evidence type="ECO:0000313" key="1">
    <source>
        <dbReference type="EMBL" id="MBC8361228.1"/>
    </source>
</evidence>
<name>A0A8J6NV45_9BACT</name>
<dbReference type="EMBL" id="JACNJH010000126">
    <property type="protein sequence ID" value="MBC8361228.1"/>
    <property type="molecule type" value="Genomic_DNA"/>
</dbReference>
<protein>
    <submittedName>
        <fullName evidence="1">Uncharacterized protein</fullName>
    </submittedName>
</protein>
<reference evidence="1 2" key="1">
    <citation type="submission" date="2020-08" db="EMBL/GenBank/DDBJ databases">
        <title>Bridging the membrane lipid divide: bacteria of the FCB group superphylum have the potential to synthesize archaeal ether lipids.</title>
        <authorList>
            <person name="Villanueva L."/>
            <person name="Von Meijenfeldt F.A.B."/>
            <person name="Westbye A.B."/>
            <person name="Yadav S."/>
            <person name="Hopmans E.C."/>
            <person name="Dutilh B.E."/>
            <person name="Sinninghe Damste J.S."/>
        </authorList>
    </citation>
    <scope>NUCLEOTIDE SEQUENCE [LARGE SCALE GENOMIC DNA]</scope>
    <source>
        <strain evidence="1">NIOZ-UU30</strain>
    </source>
</reference>
<dbReference type="AlphaFoldDB" id="A0A8J6NV45"/>
<comment type="caution">
    <text evidence="1">The sequence shown here is derived from an EMBL/GenBank/DDBJ whole genome shotgun (WGS) entry which is preliminary data.</text>
</comment>
<sequence>MIYIGNFLSVTDQQEVLEADRRHGEFSLIIEADSHETAVVKFKDRIIQFRQTKDLFQGDCRIFFIQLVEFDAFPKTDAVMLNYKSIVGDPFLPFIGCLIPTEVSDSCRIFDWSDNRPEIDGVKERLFLEFRDDKTYSLTM</sequence>